<evidence type="ECO:0000313" key="6">
    <source>
        <dbReference type="Proteomes" id="UP000063930"/>
    </source>
</evidence>
<dbReference type="Proteomes" id="UP000601587">
    <property type="component" value="Unassembled WGS sequence"/>
</dbReference>
<dbReference type="EMBL" id="WCGB01000089">
    <property type="protein sequence ID" value="NRN92517.1"/>
    <property type="molecule type" value="Genomic_DNA"/>
</dbReference>
<reference evidence="5" key="4">
    <citation type="submission" date="2019-09" db="EMBL/GenBank/DDBJ databases">
        <title>Comparative genomic analysis of Lactobacillus helveticus.</title>
        <authorList>
            <person name="Zhang H."/>
            <person name="Chen Y."/>
            <person name="Zhong Z."/>
        </authorList>
    </citation>
    <scope>NUCLEOTIDE SEQUENCE</scope>
    <source>
        <strain evidence="5">IMAU30003</strain>
        <strain evidence="4">IMAU50013</strain>
    </source>
</reference>
<dbReference type="RefSeq" id="WP_013854558.1">
    <property type="nucleotide sequence ID" value="NZ_CP011386.1"/>
</dbReference>
<evidence type="ECO:0000313" key="7">
    <source>
        <dbReference type="Proteomes" id="UP000234562"/>
    </source>
</evidence>
<dbReference type="EMBL" id="CP015496">
    <property type="protein sequence ID" value="AUI73775.1"/>
    <property type="molecule type" value="Genomic_DNA"/>
</dbReference>
<evidence type="ECO:0000259" key="1">
    <source>
        <dbReference type="SMART" id="SM00966"/>
    </source>
</evidence>
<dbReference type="Pfam" id="PF04014">
    <property type="entry name" value="MazE_antitoxin"/>
    <property type="match status" value="1"/>
</dbReference>
<reference evidence="3" key="3">
    <citation type="journal article" date="2018" name="Front. Microbiol.">
        <title>Comparative Genomics of Completely Sequenced Lactobacillus helveticus Genomes Provides Insights into Strain-Specific Genes and Resolves Metagenomics Data Down to the Strain Level.</title>
        <authorList>
            <person name="Schmid M."/>
            <person name="Muri J."/>
            <person name="Melidis D."/>
            <person name="Varadarajan A.R."/>
            <person name="Somerville V."/>
            <person name="Wicki A."/>
            <person name="Moser A."/>
            <person name="Bourqui M."/>
            <person name="Wenzel C."/>
            <person name="Eugster-Meier E."/>
            <person name="Frey J.E."/>
            <person name="Irmler S."/>
            <person name="Ahrens C.H."/>
        </authorList>
    </citation>
    <scope>NUCLEOTIDE SEQUENCE</scope>
    <source>
        <strain evidence="3">FAM8105</strain>
    </source>
</reference>
<dbReference type="GeneID" id="72687455"/>
<dbReference type="NCBIfam" id="TIGR01439">
    <property type="entry name" value="lp_hng_hel_AbrB"/>
    <property type="match status" value="1"/>
</dbReference>
<dbReference type="Proteomes" id="UP000234562">
    <property type="component" value="Chromosome"/>
</dbReference>
<dbReference type="GO" id="GO:0003677">
    <property type="term" value="F:DNA binding"/>
    <property type="evidence" value="ECO:0007669"/>
    <property type="project" value="InterPro"/>
</dbReference>
<evidence type="ECO:0000313" key="2">
    <source>
        <dbReference type="EMBL" id="ALI52314.1"/>
    </source>
</evidence>
<dbReference type="InterPro" id="IPR037914">
    <property type="entry name" value="SpoVT-AbrB_sf"/>
</dbReference>
<accession>A0A2V4EBZ3</accession>
<dbReference type="Gene3D" id="2.10.260.10">
    <property type="match status" value="1"/>
</dbReference>
<dbReference type="Proteomes" id="UP000063930">
    <property type="component" value="Chromosome"/>
</dbReference>
<name>A0A2V4EBZ3_LACHE</name>
<dbReference type="Proteomes" id="UP000651333">
    <property type="component" value="Unassembled WGS sequence"/>
</dbReference>
<reference evidence="2 6" key="1">
    <citation type="submission" date="2015-08" db="EMBL/GenBank/DDBJ databases">
        <title>Complete genome sequence of Lactobacillus helveticus CAUH18, a probiotic strain originated from koumiss.</title>
        <authorList>
            <person name="Yang Y."/>
            <person name="Hao Y."/>
        </authorList>
    </citation>
    <scope>NUCLEOTIDE SEQUENCE [LARGE SCALE GENOMIC DNA]</scope>
    <source>
        <strain evidence="2 6">CAUH18</strain>
    </source>
</reference>
<evidence type="ECO:0000313" key="8">
    <source>
        <dbReference type="Proteomes" id="UP000651333"/>
    </source>
</evidence>
<reference evidence="7" key="2">
    <citation type="submission" date="2016-05" db="EMBL/GenBank/DDBJ databases">
        <title>Genome sequence of Lactobacillus helveticus FAM8105.</title>
        <authorList>
            <person name="Ahrens C."/>
            <person name="Schmid M."/>
        </authorList>
    </citation>
    <scope>NUCLEOTIDE SEQUENCE [LARGE SCALE GENOMIC DNA]</scope>
    <source>
        <strain evidence="7">FAM8105</strain>
    </source>
</reference>
<feature type="domain" description="SpoVT-AbrB" evidence="1">
    <location>
        <begin position="5"/>
        <end position="51"/>
    </location>
</feature>
<dbReference type="InterPro" id="IPR007159">
    <property type="entry name" value="SpoVT-AbrB_dom"/>
</dbReference>
<dbReference type="EMBL" id="WCHB01000101">
    <property type="protein sequence ID" value="NRO35688.1"/>
    <property type="molecule type" value="Genomic_DNA"/>
</dbReference>
<evidence type="ECO:0000313" key="4">
    <source>
        <dbReference type="EMBL" id="NRN92517.1"/>
    </source>
</evidence>
<protein>
    <recommendedName>
        <fullName evidence="1">SpoVT-AbrB domain-containing protein</fullName>
    </recommendedName>
</protein>
<organism evidence="5 8">
    <name type="scientific">Lactobacillus helveticus</name>
    <name type="common">Lactobacillus suntoryeus</name>
    <dbReference type="NCBI Taxonomy" id="1587"/>
    <lineage>
        <taxon>Bacteria</taxon>
        <taxon>Bacillati</taxon>
        <taxon>Bacillota</taxon>
        <taxon>Bacilli</taxon>
        <taxon>Lactobacillales</taxon>
        <taxon>Lactobacillaceae</taxon>
        <taxon>Lactobacillus</taxon>
    </lineage>
</organism>
<dbReference type="SMART" id="SM00966">
    <property type="entry name" value="SpoVT_AbrB"/>
    <property type="match status" value="1"/>
</dbReference>
<dbReference type="SUPFAM" id="SSF89447">
    <property type="entry name" value="AbrB/MazE/MraZ-like"/>
    <property type="match status" value="1"/>
</dbReference>
<dbReference type="EMBL" id="CP012381">
    <property type="protein sequence ID" value="ALI52314.1"/>
    <property type="molecule type" value="Genomic_DNA"/>
</dbReference>
<evidence type="ECO:0000313" key="3">
    <source>
        <dbReference type="EMBL" id="AUI73775.1"/>
    </source>
</evidence>
<gene>
    <name evidence="2" type="ORF">ALV80_03905</name>
    <name evidence="5" type="ORF">IMAU30003_01943</name>
    <name evidence="4" type="ORF">IMAU50013_02083</name>
    <name evidence="3" type="ORF">Lh8105_02185</name>
</gene>
<proteinExistence type="predicted"/>
<dbReference type="AlphaFoldDB" id="A0A2V4EBZ3"/>
<evidence type="ECO:0000313" key="5">
    <source>
        <dbReference type="EMBL" id="NRO35688.1"/>
    </source>
</evidence>
<sequence>MKYTAKITKKGQITIPAAIRKQQNWTDGSRLIFKIGPDNNVEIHKEVNLYETEWGDYDFKKAVANDPELRMPDYNIGREGWNNEG</sequence>